<comment type="caution">
    <text evidence="1">The sequence shown here is derived from an EMBL/GenBank/DDBJ whole genome shotgun (WGS) entry which is preliminary data.</text>
</comment>
<dbReference type="OrthoDB" id="9802991at2"/>
<dbReference type="Proteomes" id="UP000252706">
    <property type="component" value="Unassembled WGS sequence"/>
</dbReference>
<gene>
    <name evidence="1" type="ORF">DS909_10760</name>
</gene>
<dbReference type="EMBL" id="QOCE01000029">
    <property type="protein sequence ID" value="RBW55576.1"/>
    <property type="molecule type" value="Genomic_DNA"/>
</dbReference>
<proteinExistence type="predicted"/>
<organism evidence="1 2">
    <name type="scientific">Phaeobacter gallaeciensis</name>
    <dbReference type="NCBI Taxonomy" id="60890"/>
    <lineage>
        <taxon>Bacteria</taxon>
        <taxon>Pseudomonadati</taxon>
        <taxon>Pseudomonadota</taxon>
        <taxon>Alphaproteobacteria</taxon>
        <taxon>Rhodobacterales</taxon>
        <taxon>Roseobacteraceae</taxon>
        <taxon>Phaeobacter</taxon>
    </lineage>
</organism>
<protein>
    <submittedName>
        <fullName evidence="1">Uncharacterized protein</fullName>
    </submittedName>
</protein>
<evidence type="ECO:0000313" key="1">
    <source>
        <dbReference type="EMBL" id="RBW55576.1"/>
    </source>
</evidence>
<evidence type="ECO:0000313" key="2">
    <source>
        <dbReference type="Proteomes" id="UP000252706"/>
    </source>
</evidence>
<dbReference type="SUPFAM" id="SSF56281">
    <property type="entry name" value="Metallo-hydrolase/oxidoreductase"/>
    <property type="match status" value="1"/>
</dbReference>
<dbReference type="RefSeq" id="WP_113823448.1">
    <property type="nucleotide sequence ID" value="NZ_QOCE01000029.1"/>
</dbReference>
<accession>A0A366X058</accession>
<dbReference type="InterPro" id="IPR036866">
    <property type="entry name" value="RibonucZ/Hydroxyglut_hydro"/>
</dbReference>
<name>A0A366X058_9RHOB</name>
<sequence>MSRIDNPYVNHNHEITDGLGNSRKAFGVPLAGQWEYAIVLCRRHAIGPNDDLTGTLSRLDELETMHTAEHTDKNVCYRYASRPGKIYLFVGESIYPDHDVPKTLLTKARGGDKTILVVTLDHMKPLQNNVVLLSVALG</sequence>
<dbReference type="AlphaFoldDB" id="A0A366X058"/>
<reference evidence="1 2" key="1">
    <citation type="submission" date="2018-07" db="EMBL/GenBank/DDBJ databases">
        <title>Modular assembly of carbohydrate-degrading microbial communities in the ocean.</title>
        <authorList>
            <person name="Enke T.N."/>
            <person name="Datta M.S."/>
            <person name="Schwartzman J.A."/>
            <person name="Cermak N."/>
            <person name="Schmitz D.A."/>
            <person name="Barrere J."/>
            <person name="Cordero O.X."/>
        </authorList>
    </citation>
    <scope>NUCLEOTIDE SEQUENCE [LARGE SCALE GENOMIC DNA]</scope>
    <source>
        <strain evidence="1 2">C3M10</strain>
    </source>
</reference>